<protein>
    <submittedName>
        <fullName evidence="1">Uncharacterized protein</fullName>
    </submittedName>
</protein>
<reference evidence="1" key="2">
    <citation type="journal article" date="2015" name="Data Brief">
        <title>Shoot transcriptome of the giant reed, Arundo donax.</title>
        <authorList>
            <person name="Barrero R.A."/>
            <person name="Guerrero F.D."/>
            <person name="Moolhuijzen P."/>
            <person name="Goolsby J.A."/>
            <person name="Tidwell J."/>
            <person name="Bellgard S.E."/>
            <person name="Bellgard M.I."/>
        </authorList>
    </citation>
    <scope>NUCLEOTIDE SEQUENCE</scope>
    <source>
        <tissue evidence="1">Shoot tissue taken approximately 20 cm above the soil surface</tissue>
    </source>
</reference>
<dbReference type="EMBL" id="GBRH01234132">
    <property type="protein sequence ID" value="JAD63763.1"/>
    <property type="molecule type" value="Transcribed_RNA"/>
</dbReference>
<proteinExistence type="predicted"/>
<dbReference type="AlphaFoldDB" id="A0A0A9BNM8"/>
<sequence>MVSCGCLLGSLIPATLTPYKALRVSIRSCLRLSARVWLV</sequence>
<organism evidence="1">
    <name type="scientific">Arundo donax</name>
    <name type="common">Giant reed</name>
    <name type="synonym">Donax arundinaceus</name>
    <dbReference type="NCBI Taxonomy" id="35708"/>
    <lineage>
        <taxon>Eukaryota</taxon>
        <taxon>Viridiplantae</taxon>
        <taxon>Streptophyta</taxon>
        <taxon>Embryophyta</taxon>
        <taxon>Tracheophyta</taxon>
        <taxon>Spermatophyta</taxon>
        <taxon>Magnoliopsida</taxon>
        <taxon>Liliopsida</taxon>
        <taxon>Poales</taxon>
        <taxon>Poaceae</taxon>
        <taxon>PACMAD clade</taxon>
        <taxon>Arundinoideae</taxon>
        <taxon>Arundineae</taxon>
        <taxon>Arundo</taxon>
    </lineage>
</organism>
<name>A0A0A9BNM8_ARUDO</name>
<evidence type="ECO:0000313" key="1">
    <source>
        <dbReference type="EMBL" id="JAD63763.1"/>
    </source>
</evidence>
<reference evidence="1" key="1">
    <citation type="submission" date="2014-09" db="EMBL/GenBank/DDBJ databases">
        <authorList>
            <person name="Magalhaes I.L.F."/>
            <person name="Oliveira U."/>
            <person name="Santos F.R."/>
            <person name="Vidigal T.H.D.A."/>
            <person name="Brescovit A.D."/>
            <person name="Santos A.J."/>
        </authorList>
    </citation>
    <scope>NUCLEOTIDE SEQUENCE</scope>
    <source>
        <tissue evidence="1">Shoot tissue taken approximately 20 cm above the soil surface</tissue>
    </source>
</reference>
<accession>A0A0A9BNM8</accession>